<feature type="domain" description="Tip attachment protein J" evidence="2">
    <location>
        <begin position="501"/>
        <end position="649"/>
    </location>
</feature>
<sequence length="767" mass="82590">MLACVVMMNNPFLPGRDRKILPVAQPLSVRDWLDTEGIIEFDRPTLCLHNGQAILRADWPSTVMGDGDVVTFVALPHGGGGGGGGKNPLKTVLSIALMVAAPALGGALAGSMGLTGSLFAGTAFEVGFGTIMGGVAALAGSALINAVIPSPRPSVPSLNFSAVGSSPAPSPTYSLSAQGNEARLGQPIPVLYGRHLIYPDLATQSYQEFVNNEQYLFQLHVIGQGEYDLEQIRIEDTPISSFEEVQTEVVSPGGSATLFETDVVTAPEVAGQELLSAADGGAWIGPFTANPAETMVSHLGIDVVFPRGLYYANDAGGLETRTIQWQVQARAIDDQGVAIGSWITLGSETYSDATNTAQRQSYKYAASPGRYEVQLQRIDAKDASSRAGHEIRWGGLRSYLDGTPDFGDLTILAVKMRATDNLSQRSARMINCIVTRKLPVWEPATGWSAPVPTRSIAWAFADACRAQYGAKLADGRIDLNALHTLDQTWAARGDEFNGIFDSSMTVWEALTRISRCGRAVPVLQGGIVRIIRDPPQTMPVAMFGPRNIVKGSFKLKYVMPGDDTADAVTVEYFSSRTWKPDETTAKLADSQGDNPAKVNLFGCTAKDHAQREGLYIAANNRYRRRLVTFRTELEGMIPTYGDLVAITHDMPRWGQGGEVIGHQGDVLALSEPVEWTEGATHYLALRRRDGGLAGPFRVEAVPGESTLVRVLDPLTVTPYVGGSEERTYFSFGPGQAWAQTARVLAIRPRAEQVEIVAVAEDSRVHVN</sequence>
<feature type="transmembrane region" description="Helical" evidence="1">
    <location>
        <begin position="126"/>
        <end position="148"/>
    </location>
</feature>
<dbReference type="InterPro" id="IPR055385">
    <property type="entry name" value="GpJ_HDII-ins2"/>
</dbReference>
<evidence type="ECO:0000313" key="6">
    <source>
        <dbReference type="Proteomes" id="UP000095347"/>
    </source>
</evidence>
<protein>
    <submittedName>
        <fullName evidence="5">Phage tail protein</fullName>
    </submittedName>
    <submittedName>
        <fullName evidence="4">Phage-related protein</fullName>
    </submittedName>
</protein>
<reference evidence="5" key="2">
    <citation type="submission" date="2016-07" db="EMBL/GenBank/DDBJ databases">
        <authorList>
            <person name="Trubitsyn D."/>
            <person name="Abreu F.A."/>
            <person name="Ward B."/>
            <person name="Taylor T."/>
            <person name="Hattori M."/>
            <person name="Kondo S."/>
            <person name="Trivedi U."/>
            <person name="Staniland S."/>
            <person name="Lins U."/>
            <person name="Bazylinski D.A."/>
        </authorList>
    </citation>
    <scope>NUCLEOTIDE SEQUENCE</scope>
    <source>
        <strain evidence="5">MV-1</strain>
    </source>
</reference>
<evidence type="ECO:0000256" key="1">
    <source>
        <dbReference type="SAM" id="Phobius"/>
    </source>
</evidence>
<dbReference type="NCBIfam" id="NF040662">
    <property type="entry name" value="attach_TipJ_rel"/>
    <property type="match status" value="1"/>
</dbReference>
<dbReference type="RefSeq" id="WP_069957876.1">
    <property type="nucleotide sequence ID" value="NZ_MCGG01000024.1"/>
</dbReference>
<dbReference type="STRING" id="28181.BEN30_09705"/>
<dbReference type="Pfam" id="PF13550">
    <property type="entry name" value="Phage-tail_3"/>
    <property type="match status" value="1"/>
</dbReference>
<keyword evidence="1" id="KW-1133">Transmembrane helix</keyword>
<organism evidence="4">
    <name type="scientific">Magnetovibrio blakemorei</name>
    <dbReference type="NCBI Taxonomy" id="28181"/>
    <lineage>
        <taxon>Bacteria</taxon>
        <taxon>Pseudomonadati</taxon>
        <taxon>Pseudomonadota</taxon>
        <taxon>Alphaproteobacteria</taxon>
        <taxon>Rhodospirillales</taxon>
        <taxon>Magnetovibrionaceae</taxon>
        <taxon>Magnetovibrio</taxon>
    </lineage>
</organism>
<keyword evidence="6" id="KW-1185">Reference proteome</keyword>
<accession>C4RAI9</accession>
<feature type="domain" description="Tip attachment protein J HDII-ins2" evidence="3">
    <location>
        <begin position="286"/>
        <end position="401"/>
    </location>
</feature>
<dbReference type="EMBL" id="FP102531">
    <property type="protein sequence ID" value="CAV30834.1"/>
    <property type="molecule type" value="Genomic_DNA"/>
</dbReference>
<keyword evidence="1" id="KW-0472">Membrane</keyword>
<name>C4RAI9_9PROT</name>
<dbReference type="Proteomes" id="UP000095347">
    <property type="component" value="Unassembled WGS sequence"/>
</dbReference>
<dbReference type="OrthoDB" id="7349961at2"/>
<dbReference type="Pfam" id="PF24801">
    <property type="entry name" value="FNIII-A_GpJ"/>
    <property type="match status" value="1"/>
</dbReference>
<dbReference type="AlphaFoldDB" id="C4RAI9"/>
<evidence type="ECO:0000313" key="4">
    <source>
        <dbReference type="EMBL" id="CAV30834.1"/>
    </source>
</evidence>
<keyword evidence="1" id="KW-0812">Transmembrane</keyword>
<gene>
    <name evidence="5" type="ORF">BEN30_09705</name>
    <name evidence="4" type="ORF">mv1g00087</name>
</gene>
<proteinExistence type="predicted"/>
<evidence type="ECO:0000259" key="2">
    <source>
        <dbReference type="Pfam" id="PF13550"/>
    </source>
</evidence>
<dbReference type="InterPro" id="IPR032876">
    <property type="entry name" value="J_dom"/>
</dbReference>
<dbReference type="EMBL" id="MCGG01000024">
    <property type="protein sequence ID" value="OEJ67248.1"/>
    <property type="molecule type" value="Genomic_DNA"/>
</dbReference>
<reference evidence="6" key="3">
    <citation type="submission" date="2016-07" db="EMBL/GenBank/DDBJ databases">
        <authorList>
            <person name="Florea S."/>
            <person name="Webb J.S."/>
            <person name="Jaromczyk J."/>
            <person name="Schardl C.L."/>
        </authorList>
    </citation>
    <scope>NUCLEOTIDE SEQUENCE [LARGE SCALE GENOMIC DNA]</scope>
    <source>
        <strain evidence="6">MV-1</strain>
    </source>
</reference>
<feature type="transmembrane region" description="Helical" evidence="1">
    <location>
        <begin position="95"/>
        <end position="120"/>
    </location>
</feature>
<evidence type="ECO:0000259" key="3">
    <source>
        <dbReference type="Pfam" id="PF24801"/>
    </source>
</evidence>
<evidence type="ECO:0000313" key="5">
    <source>
        <dbReference type="EMBL" id="OEJ67248.1"/>
    </source>
</evidence>
<reference evidence="4" key="1">
    <citation type="journal article" date="2009" name="Environ. Microbiol.">
        <title>Comparative analysis of magnetosome gene clusters in magnetotactic bacteria provides further evidence for horizontal gene transfer.</title>
        <authorList>
            <person name="Jogler C."/>
            <person name="Kube M."/>
            <person name="Schubbe S."/>
            <person name="Ullrich S."/>
            <person name="Teeling H."/>
            <person name="Bazylinski D.A."/>
            <person name="Reinhardt R."/>
            <person name="Schuler D."/>
        </authorList>
    </citation>
    <scope>NUCLEOTIDE SEQUENCE</scope>
    <source>
        <strain evidence="4">Type strain: MV-1</strain>
    </source>
</reference>